<reference evidence="1" key="1">
    <citation type="submission" date="2014-09" db="EMBL/GenBank/DDBJ databases">
        <authorList>
            <person name="Magalhaes I.L.F."/>
            <person name="Oliveira U."/>
            <person name="Santos F.R."/>
            <person name="Vidigal T.H.D.A."/>
            <person name="Brescovit A.D."/>
            <person name="Santos A.J."/>
        </authorList>
    </citation>
    <scope>NUCLEOTIDE SEQUENCE</scope>
    <source>
        <tissue evidence="1">Shoot tissue taken approximately 20 cm above the soil surface</tissue>
    </source>
</reference>
<protein>
    <submittedName>
        <fullName evidence="1">Uncharacterized protein</fullName>
    </submittedName>
</protein>
<dbReference type="AlphaFoldDB" id="A0A0A9FAX7"/>
<evidence type="ECO:0000313" key="1">
    <source>
        <dbReference type="EMBL" id="JAE10160.1"/>
    </source>
</evidence>
<dbReference type="EMBL" id="GBRH01187736">
    <property type="protein sequence ID" value="JAE10160.1"/>
    <property type="molecule type" value="Transcribed_RNA"/>
</dbReference>
<accession>A0A0A9FAX7</accession>
<organism evidence="1">
    <name type="scientific">Arundo donax</name>
    <name type="common">Giant reed</name>
    <name type="synonym">Donax arundinaceus</name>
    <dbReference type="NCBI Taxonomy" id="35708"/>
    <lineage>
        <taxon>Eukaryota</taxon>
        <taxon>Viridiplantae</taxon>
        <taxon>Streptophyta</taxon>
        <taxon>Embryophyta</taxon>
        <taxon>Tracheophyta</taxon>
        <taxon>Spermatophyta</taxon>
        <taxon>Magnoliopsida</taxon>
        <taxon>Liliopsida</taxon>
        <taxon>Poales</taxon>
        <taxon>Poaceae</taxon>
        <taxon>PACMAD clade</taxon>
        <taxon>Arundinoideae</taxon>
        <taxon>Arundineae</taxon>
        <taxon>Arundo</taxon>
    </lineage>
</organism>
<proteinExistence type="predicted"/>
<sequence length="32" mass="3376">MFNSAVGEAFGLDRLFFSVAEAVAAAPYKAQP</sequence>
<reference evidence="1" key="2">
    <citation type="journal article" date="2015" name="Data Brief">
        <title>Shoot transcriptome of the giant reed, Arundo donax.</title>
        <authorList>
            <person name="Barrero R.A."/>
            <person name="Guerrero F.D."/>
            <person name="Moolhuijzen P."/>
            <person name="Goolsby J.A."/>
            <person name="Tidwell J."/>
            <person name="Bellgard S.E."/>
            <person name="Bellgard M.I."/>
        </authorList>
    </citation>
    <scope>NUCLEOTIDE SEQUENCE</scope>
    <source>
        <tissue evidence="1">Shoot tissue taken approximately 20 cm above the soil surface</tissue>
    </source>
</reference>
<name>A0A0A9FAX7_ARUDO</name>